<sequence>MGERDEEEDMCEARPSTCSTRTTTGSYCGGAAGGAHLARAQARVFWASKRRGGR</sequence>
<dbReference type="EMBL" id="CP136896">
    <property type="protein sequence ID" value="WOL12911.1"/>
    <property type="molecule type" value="Genomic_DNA"/>
</dbReference>
<reference evidence="2 3" key="1">
    <citation type="submission" date="2023-10" db="EMBL/GenBank/DDBJ databases">
        <title>Chromosome-scale genome assembly provides insights into flower coloration mechanisms of Canna indica.</title>
        <authorList>
            <person name="Li C."/>
        </authorList>
    </citation>
    <scope>NUCLEOTIDE SEQUENCE [LARGE SCALE GENOMIC DNA]</scope>
    <source>
        <tissue evidence="2">Flower</tissue>
    </source>
</reference>
<protein>
    <submittedName>
        <fullName evidence="2">Uncharacterized protein</fullName>
    </submittedName>
</protein>
<gene>
    <name evidence="2" type="ORF">Cni_G21680</name>
</gene>
<name>A0AAQ3KVD8_9LILI</name>
<keyword evidence="3" id="KW-1185">Reference proteome</keyword>
<evidence type="ECO:0000313" key="2">
    <source>
        <dbReference type="EMBL" id="WOL12911.1"/>
    </source>
</evidence>
<organism evidence="2 3">
    <name type="scientific">Canna indica</name>
    <name type="common">Indian-shot</name>
    <dbReference type="NCBI Taxonomy" id="4628"/>
    <lineage>
        <taxon>Eukaryota</taxon>
        <taxon>Viridiplantae</taxon>
        <taxon>Streptophyta</taxon>
        <taxon>Embryophyta</taxon>
        <taxon>Tracheophyta</taxon>
        <taxon>Spermatophyta</taxon>
        <taxon>Magnoliopsida</taxon>
        <taxon>Liliopsida</taxon>
        <taxon>Zingiberales</taxon>
        <taxon>Cannaceae</taxon>
        <taxon>Canna</taxon>
    </lineage>
</organism>
<dbReference type="Proteomes" id="UP001327560">
    <property type="component" value="Chromosome 7"/>
</dbReference>
<feature type="compositionally biased region" description="Acidic residues" evidence="1">
    <location>
        <begin position="1"/>
        <end position="10"/>
    </location>
</feature>
<feature type="region of interest" description="Disordered" evidence="1">
    <location>
        <begin position="1"/>
        <end position="22"/>
    </location>
</feature>
<evidence type="ECO:0000313" key="3">
    <source>
        <dbReference type="Proteomes" id="UP001327560"/>
    </source>
</evidence>
<dbReference type="AlphaFoldDB" id="A0AAQ3KVD8"/>
<evidence type="ECO:0000256" key="1">
    <source>
        <dbReference type="SAM" id="MobiDB-lite"/>
    </source>
</evidence>
<proteinExistence type="predicted"/>
<accession>A0AAQ3KVD8</accession>